<proteinExistence type="predicted"/>
<dbReference type="Proteomes" id="UP000249922">
    <property type="component" value="Chromosome"/>
</dbReference>
<evidence type="ECO:0000313" key="2">
    <source>
        <dbReference type="Proteomes" id="UP000249922"/>
    </source>
</evidence>
<keyword evidence="2" id="KW-1185">Reference proteome</keyword>
<dbReference type="EMBL" id="CP030239">
    <property type="protein sequence ID" value="AWX93898.1"/>
    <property type="molecule type" value="Genomic_DNA"/>
</dbReference>
<evidence type="ECO:0000313" key="1">
    <source>
        <dbReference type="EMBL" id="AWX93898.1"/>
    </source>
</evidence>
<organism evidence="1 2">
    <name type="scientific">Paracoccus mutanolyticus</name>
    <dbReference type="NCBI Taxonomy" id="1499308"/>
    <lineage>
        <taxon>Bacteria</taxon>
        <taxon>Pseudomonadati</taxon>
        <taxon>Pseudomonadota</taxon>
        <taxon>Alphaproteobacteria</taxon>
        <taxon>Rhodobacterales</taxon>
        <taxon>Paracoccaceae</taxon>
        <taxon>Paracoccus</taxon>
    </lineage>
</organism>
<protein>
    <submittedName>
        <fullName evidence="1">Uncharacterized protein</fullName>
    </submittedName>
</protein>
<gene>
    <name evidence="1" type="ORF">DPM13_15155</name>
</gene>
<reference evidence="1 2" key="1">
    <citation type="submission" date="2018-06" db="EMBL/GenBank/DDBJ databases">
        <title>Complete genome sequence of Paracoccus mutanolyticus strain RSP-02 isolated from cellulosic waste.</title>
        <authorList>
            <person name="Amrutha R.N."/>
            <person name="Shrivastav A."/>
            <person name="Buddana S.K."/>
            <person name="Deshpande U."/>
            <person name="Prakasham R.S."/>
        </authorList>
    </citation>
    <scope>NUCLEOTIDE SEQUENCE [LARGE SCALE GENOMIC DNA]</scope>
    <source>
        <strain evidence="1 2">RSP-02</strain>
    </source>
</reference>
<name>A0ABN5MA33_9RHOB</name>
<sequence length="66" mass="7114">MLRDADTDATRCFLDALRLFRPAGLSPCIQATSLVAVSGGGLDHRPLFLLAMIFQRQIVSALTQGP</sequence>
<accession>A0ABN5MA33</accession>